<evidence type="ECO:0000313" key="2">
    <source>
        <dbReference type="Proteomes" id="UP001179830"/>
    </source>
</evidence>
<dbReference type="Proteomes" id="UP001179830">
    <property type="component" value="Chromosome"/>
</dbReference>
<accession>A0ABY8LLP4</accession>
<dbReference type="Pfam" id="PF16263">
    <property type="entry name" value="DUF4917"/>
    <property type="match status" value="1"/>
</dbReference>
<keyword evidence="2" id="KW-1185">Reference proteome</keyword>
<name>A0ABY8LLP4_9GAMM</name>
<sequence>MKIENFNDVLLSRIKNRDRDFHLLLGNGFSMAYDPDIFSYNALHSFIEKMEDEDLSKILNVIETKNFELIMQNLDSLTALIGAFDGGQDIKNKIKIASEKLKVSLLDAVRSLHPEHVFKVPEDEAKACAKFLNLFLSRGGSVFSTNYDLLLYWILMRSEIVNHVDGCGREILNYEPGMDRDDFEWSELFWGRNKKRQNVFYVHGALPFFDAGSEIVKEEYSESAYLLQKISTRMERGEYPIFVTAGSGDEKLTHIMHNHYLSFCFDKLSEITGTLVTFGFNFGEYDRHIVEAINRAAKKGRKEFPKLVSVYIGVYSEADKKHIEEIEHLFMVKVRIFDAKTVDLWGRD</sequence>
<dbReference type="RefSeq" id="WP_280104056.1">
    <property type="nucleotide sequence ID" value="NZ_CP122961.1"/>
</dbReference>
<gene>
    <name evidence="1" type="ORF">QEN58_12990</name>
</gene>
<evidence type="ECO:0000313" key="1">
    <source>
        <dbReference type="EMBL" id="WGI24249.1"/>
    </source>
</evidence>
<organism evidence="1 2">
    <name type="scientific">Halomonas alkaliantarctica</name>
    <dbReference type="NCBI Taxonomy" id="232346"/>
    <lineage>
        <taxon>Bacteria</taxon>
        <taxon>Pseudomonadati</taxon>
        <taxon>Pseudomonadota</taxon>
        <taxon>Gammaproteobacteria</taxon>
        <taxon>Oceanospirillales</taxon>
        <taxon>Halomonadaceae</taxon>
        <taxon>Halomonas</taxon>
    </lineage>
</organism>
<protein>
    <submittedName>
        <fullName evidence="1">DUF4917 family protein</fullName>
    </submittedName>
</protein>
<dbReference type="EMBL" id="CP122961">
    <property type="protein sequence ID" value="WGI24249.1"/>
    <property type="molecule type" value="Genomic_DNA"/>
</dbReference>
<reference evidence="1" key="1">
    <citation type="submission" date="2023-04" db="EMBL/GenBank/DDBJ databases">
        <title>Complete genome sequence of Halomonas alkaliantarctica MSP3 isolated from marine sediment, Jeju Island.</title>
        <authorList>
            <person name="Park S.-J."/>
        </authorList>
    </citation>
    <scope>NUCLEOTIDE SEQUENCE</scope>
    <source>
        <strain evidence="1">MSP3</strain>
    </source>
</reference>
<proteinExistence type="predicted"/>
<dbReference type="InterPro" id="IPR032581">
    <property type="entry name" value="DUF4917"/>
</dbReference>